<feature type="transmembrane region" description="Helical" evidence="5">
    <location>
        <begin position="145"/>
        <end position="166"/>
    </location>
</feature>
<gene>
    <name evidence="7" type="ORF">Ga0061079_11035</name>
</gene>
<name>A0A0X3AQS2_9FLAO</name>
<evidence type="ECO:0000313" key="8">
    <source>
        <dbReference type="Proteomes" id="UP000182761"/>
    </source>
</evidence>
<feature type="transmembrane region" description="Helical" evidence="5">
    <location>
        <begin position="45"/>
        <end position="71"/>
    </location>
</feature>
<keyword evidence="8" id="KW-1185">Reference proteome</keyword>
<dbReference type="GO" id="GO:0016020">
    <property type="term" value="C:membrane"/>
    <property type="evidence" value="ECO:0007669"/>
    <property type="project" value="UniProtKB-SubCell"/>
</dbReference>
<dbReference type="InterPro" id="IPR009908">
    <property type="entry name" value="Methylamine_util_MauE"/>
</dbReference>
<keyword evidence="2 5" id="KW-0812">Transmembrane</keyword>
<evidence type="ECO:0000259" key="6">
    <source>
        <dbReference type="Pfam" id="PF07291"/>
    </source>
</evidence>
<evidence type="ECO:0000256" key="4">
    <source>
        <dbReference type="ARBA" id="ARBA00023136"/>
    </source>
</evidence>
<dbReference type="STRING" id="1586267.GCA_001418685_01616"/>
<accession>A0A0X3AQS2</accession>
<dbReference type="OrthoDB" id="648842at2"/>
<organism evidence="7 8">
    <name type="scientific">Apibacter mensalis</name>
    <dbReference type="NCBI Taxonomy" id="1586267"/>
    <lineage>
        <taxon>Bacteria</taxon>
        <taxon>Pseudomonadati</taxon>
        <taxon>Bacteroidota</taxon>
        <taxon>Flavobacteriia</taxon>
        <taxon>Flavobacteriales</taxon>
        <taxon>Weeksellaceae</taxon>
        <taxon>Apibacter</taxon>
    </lineage>
</organism>
<feature type="transmembrane region" description="Helical" evidence="5">
    <location>
        <begin position="7"/>
        <end position="25"/>
    </location>
</feature>
<dbReference type="GO" id="GO:0030416">
    <property type="term" value="P:methylamine metabolic process"/>
    <property type="evidence" value="ECO:0007669"/>
    <property type="project" value="InterPro"/>
</dbReference>
<keyword evidence="4 5" id="KW-0472">Membrane</keyword>
<dbReference type="NCBIfam" id="NF045576">
    <property type="entry name" value="BT_3928_fam"/>
    <property type="match status" value="1"/>
</dbReference>
<feature type="transmembrane region" description="Helical" evidence="5">
    <location>
        <begin position="120"/>
        <end position="138"/>
    </location>
</feature>
<dbReference type="Pfam" id="PF07291">
    <property type="entry name" value="MauE"/>
    <property type="match status" value="1"/>
</dbReference>
<proteinExistence type="predicted"/>
<evidence type="ECO:0000256" key="5">
    <source>
        <dbReference type="SAM" id="Phobius"/>
    </source>
</evidence>
<evidence type="ECO:0000313" key="7">
    <source>
        <dbReference type="EMBL" id="CVK16751.1"/>
    </source>
</evidence>
<reference evidence="7 8" key="1">
    <citation type="submission" date="2016-01" db="EMBL/GenBank/DDBJ databases">
        <authorList>
            <person name="McClelland M."/>
            <person name="Jain A."/>
            <person name="Saraogi P."/>
            <person name="Mendelson R."/>
            <person name="Westerman R."/>
            <person name="SanMiguel P."/>
            <person name="Csonka L."/>
        </authorList>
    </citation>
    <scope>NUCLEOTIDE SEQUENCE [LARGE SCALE GENOMIC DNA]</scope>
    <source>
        <strain evidence="7 8">R-53146</strain>
    </source>
</reference>
<feature type="domain" description="Methylamine utilisation protein MauE" evidence="6">
    <location>
        <begin position="1"/>
        <end position="136"/>
    </location>
</feature>
<feature type="transmembrane region" description="Helical" evidence="5">
    <location>
        <begin position="78"/>
        <end position="100"/>
    </location>
</feature>
<comment type="subcellular location">
    <subcellularLocation>
        <location evidence="1">Membrane</location>
        <topology evidence="1">Multi-pass membrane protein</topology>
    </subcellularLocation>
</comment>
<evidence type="ECO:0000256" key="3">
    <source>
        <dbReference type="ARBA" id="ARBA00022989"/>
    </source>
</evidence>
<protein>
    <submittedName>
        <fullName evidence="7">Uncharacterized membrane protein YphA, DoxX/SURF4 family</fullName>
    </submittedName>
</protein>
<dbReference type="RefSeq" id="WP_055425940.1">
    <property type="nucleotide sequence ID" value="NZ_FCOR01000010.1"/>
</dbReference>
<dbReference type="Proteomes" id="UP000182761">
    <property type="component" value="Unassembled WGS sequence"/>
</dbReference>
<sequence length="364" mass="41827">MRFLTQFFRVVVGIVFIISGFVKTIDPIGFSYKLEEYFGESVFNISFLHNLALPLSIFFVILEVMLGIFLLLGVWRKFILTSLLLLIIFFSFLTFYSAYFHKVTDCGCFGDAIKLSPWTSFWKDIVLLFMILFLVYGFKYIHTLFILKVNWIIISIGLVLCLWTVYQGIAHLPIIDFRPYAVGKNLKEGMNDGEPEQNIIIYKLKNLSTNEIKKMNSDEYISSGIWKDTLTWKIVDTSTKIIKKAKLSSVHDFSIECLGNDITQEILDQDKIVIITVPFSKKLSIIERAKLRKITFLLKEKKLKFAILTNDPVFLNPISSCITDQTTLKTINRSNPGLMVLKRGVVIAKYNGNDFPTANEIEKL</sequence>
<evidence type="ECO:0000256" key="1">
    <source>
        <dbReference type="ARBA" id="ARBA00004141"/>
    </source>
</evidence>
<keyword evidence="3 5" id="KW-1133">Transmembrane helix</keyword>
<dbReference type="EMBL" id="FCOR01000010">
    <property type="protein sequence ID" value="CVK16751.1"/>
    <property type="molecule type" value="Genomic_DNA"/>
</dbReference>
<dbReference type="AlphaFoldDB" id="A0A0X3AQS2"/>
<evidence type="ECO:0000256" key="2">
    <source>
        <dbReference type="ARBA" id="ARBA00022692"/>
    </source>
</evidence>